<dbReference type="EnsemblPlants" id="Pp3c1_33700V3.1">
    <property type="protein sequence ID" value="Pp3c1_33700V3.1"/>
    <property type="gene ID" value="Pp3c1_33700"/>
</dbReference>
<dbReference type="AlphaFoldDB" id="A0A2K1LAT5"/>
<name>A0A2K1LAT5_PHYPA</name>
<reference evidence="2" key="3">
    <citation type="submission" date="2020-12" db="UniProtKB">
        <authorList>
            <consortium name="EnsemblPlants"/>
        </authorList>
    </citation>
    <scope>IDENTIFICATION</scope>
</reference>
<dbReference type="Proteomes" id="UP000006727">
    <property type="component" value="Chromosome 1"/>
</dbReference>
<proteinExistence type="predicted"/>
<reference evidence="1 3" key="2">
    <citation type="journal article" date="2018" name="Plant J.">
        <title>The Physcomitrella patens chromosome-scale assembly reveals moss genome structure and evolution.</title>
        <authorList>
            <person name="Lang D."/>
            <person name="Ullrich K.K."/>
            <person name="Murat F."/>
            <person name="Fuchs J."/>
            <person name="Jenkins J."/>
            <person name="Haas F.B."/>
            <person name="Piednoel M."/>
            <person name="Gundlach H."/>
            <person name="Van Bel M."/>
            <person name="Meyberg R."/>
            <person name="Vives C."/>
            <person name="Morata J."/>
            <person name="Symeonidi A."/>
            <person name="Hiss M."/>
            <person name="Muchero W."/>
            <person name="Kamisugi Y."/>
            <person name="Saleh O."/>
            <person name="Blanc G."/>
            <person name="Decker E.L."/>
            <person name="van Gessel N."/>
            <person name="Grimwood J."/>
            <person name="Hayes R.D."/>
            <person name="Graham S.W."/>
            <person name="Gunter L.E."/>
            <person name="McDaniel S.F."/>
            <person name="Hoernstein S.N.W."/>
            <person name="Larsson A."/>
            <person name="Li F.W."/>
            <person name="Perroud P.F."/>
            <person name="Phillips J."/>
            <person name="Ranjan P."/>
            <person name="Rokshar D.S."/>
            <person name="Rothfels C.J."/>
            <person name="Schneider L."/>
            <person name="Shu S."/>
            <person name="Stevenson D.W."/>
            <person name="Thummler F."/>
            <person name="Tillich M."/>
            <person name="Villarreal Aguilar J.C."/>
            <person name="Widiez T."/>
            <person name="Wong G.K."/>
            <person name="Wymore A."/>
            <person name="Zhang Y."/>
            <person name="Zimmer A.D."/>
            <person name="Quatrano R.S."/>
            <person name="Mayer K.F.X."/>
            <person name="Goodstein D."/>
            <person name="Casacuberta J.M."/>
            <person name="Vandepoele K."/>
            <person name="Reski R."/>
            <person name="Cuming A.C."/>
            <person name="Tuskan G.A."/>
            <person name="Maumus F."/>
            <person name="Salse J."/>
            <person name="Schmutz J."/>
            <person name="Rensing S.A."/>
        </authorList>
    </citation>
    <scope>NUCLEOTIDE SEQUENCE [LARGE SCALE GENOMIC DNA]</scope>
    <source>
        <strain evidence="2 3">cv. Gransden 2004</strain>
    </source>
</reference>
<protein>
    <submittedName>
        <fullName evidence="1 2">Uncharacterized protein</fullName>
    </submittedName>
</protein>
<reference evidence="1 3" key="1">
    <citation type="journal article" date="2008" name="Science">
        <title>The Physcomitrella genome reveals evolutionary insights into the conquest of land by plants.</title>
        <authorList>
            <person name="Rensing S."/>
            <person name="Lang D."/>
            <person name="Zimmer A."/>
            <person name="Terry A."/>
            <person name="Salamov A."/>
            <person name="Shapiro H."/>
            <person name="Nishiyama T."/>
            <person name="Perroud P.-F."/>
            <person name="Lindquist E."/>
            <person name="Kamisugi Y."/>
            <person name="Tanahashi T."/>
            <person name="Sakakibara K."/>
            <person name="Fujita T."/>
            <person name="Oishi K."/>
            <person name="Shin-I T."/>
            <person name="Kuroki Y."/>
            <person name="Toyoda A."/>
            <person name="Suzuki Y."/>
            <person name="Hashimoto A."/>
            <person name="Yamaguchi K."/>
            <person name="Sugano A."/>
            <person name="Kohara Y."/>
            <person name="Fujiyama A."/>
            <person name="Anterola A."/>
            <person name="Aoki S."/>
            <person name="Ashton N."/>
            <person name="Barbazuk W.B."/>
            <person name="Barker E."/>
            <person name="Bennetzen J."/>
            <person name="Bezanilla M."/>
            <person name="Blankenship R."/>
            <person name="Cho S.H."/>
            <person name="Dutcher S."/>
            <person name="Estelle M."/>
            <person name="Fawcett J.A."/>
            <person name="Gundlach H."/>
            <person name="Hanada K."/>
            <person name="Heyl A."/>
            <person name="Hicks K.A."/>
            <person name="Hugh J."/>
            <person name="Lohr M."/>
            <person name="Mayer K."/>
            <person name="Melkozernov A."/>
            <person name="Murata T."/>
            <person name="Nelson D."/>
            <person name="Pils B."/>
            <person name="Prigge M."/>
            <person name="Reiss B."/>
            <person name="Renner T."/>
            <person name="Rombauts S."/>
            <person name="Rushton P."/>
            <person name="Sanderfoot A."/>
            <person name="Schween G."/>
            <person name="Shiu S.-H."/>
            <person name="Stueber K."/>
            <person name="Theodoulou F.L."/>
            <person name="Tu H."/>
            <person name="Van de Peer Y."/>
            <person name="Verrier P.J."/>
            <person name="Waters E."/>
            <person name="Wood A."/>
            <person name="Yang L."/>
            <person name="Cove D."/>
            <person name="Cuming A."/>
            <person name="Hasebe M."/>
            <person name="Lucas S."/>
            <person name="Mishler D.B."/>
            <person name="Reski R."/>
            <person name="Grigoriev I."/>
            <person name="Quatrano R.S."/>
            <person name="Boore J.L."/>
        </authorList>
    </citation>
    <scope>NUCLEOTIDE SEQUENCE [LARGE SCALE GENOMIC DNA]</scope>
    <source>
        <strain evidence="2 3">cv. Gransden 2004</strain>
    </source>
</reference>
<accession>A0A2K1LAT5</accession>
<dbReference type="Gramene" id="Pp3c1_33700V3.1">
    <property type="protein sequence ID" value="Pp3c1_33700V3.1"/>
    <property type="gene ID" value="Pp3c1_33700"/>
</dbReference>
<organism evidence="1">
    <name type="scientific">Physcomitrium patens</name>
    <name type="common">Spreading-leaved earth moss</name>
    <name type="synonym">Physcomitrella patens</name>
    <dbReference type="NCBI Taxonomy" id="3218"/>
    <lineage>
        <taxon>Eukaryota</taxon>
        <taxon>Viridiplantae</taxon>
        <taxon>Streptophyta</taxon>
        <taxon>Embryophyta</taxon>
        <taxon>Bryophyta</taxon>
        <taxon>Bryophytina</taxon>
        <taxon>Bryopsida</taxon>
        <taxon>Funariidae</taxon>
        <taxon>Funariales</taxon>
        <taxon>Funariaceae</taxon>
        <taxon>Physcomitrium</taxon>
    </lineage>
</organism>
<keyword evidence="3" id="KW-1185">Reference proteome</keyword>
<evidence type="ECO:0000313" key="1">
    <source>
        <dbReference type="EMBL" id="PNR63140.1"/>
    </source>
</evidence>
<dbReference type="InParanoid" id="A0A2K1LAT5"/>
<evidence type="ECO:0000313" key="2">
    <source>
        <dbReference type="EnsemblPlants" id="Pp3c1_33700V3.1"/>
    </source>
</evidence>
<sequence>MKTLTRVFNLRLDGVGFTGTGACEVKAMDLQGLLFYFVTFCDRGFSGT</sequence>
<dbReference type="EMBL" id="ABEU02000001">
    <property type="protein sequence ID" value="PNR63140.1"/>
    <property type="molecule type" value="Genomic_DNA"/>
</dbReference>
<evidence type="ECO:0000313" key="3">
    <source>
        <dbReference type="Proteomes" id="UP000006727"/>
    </source>
</evidence>
<gene>
    <name evidence="1" type="ORF">PHYPA_001565</name>
</gene>